<dbReference type="EMBL" id="VFPM01000001">
    <property type="protein sequence ID" value="TQM63814.1"/>
    <property type="molecule type" value="Genomic_DNA"/>
</dbReference>
<evidence type="ECO:0000256" key="1">
    <source>
        <dbReference type="SAM" id="MobiDB-lite"/>
    </source>
</evidence>
<comment type="caution">
    <text evidence="2">The sequence shown here is derived from an EMBL/GenBank/DDBJ whole genome shotgun (WGS) entry which is preliminary data.</text>
</comment>
<accession>A0A543HZP4</accession>
<evidence type="ECO:0000313" key="2">
    <source>
        <dbReference type="EMBL" id="TQM63814.1"/>
    </source>
</evidence>
<reference evidence="2 3" key="1">
    <citation type="submission" date="2019-06" db="EMBL/GenBank/DDBJ databases">
        <title>Genome sequencing of plant associated microbes to promote plant fitness in Sorghum bicolor and Oryza sativa.</title>
        <authorList>
            <person name="Coleman-Derr D."/>
        </authorList>
    </citation>
    <scope>NUCLEOTIDE SEQUENCE [LARGE SCALE GENOMIC DNA]</scope>
    <source>
        <strain evidence="2 3">KV-663</strain>
    </source>
</reference>
<name>A0A543HZP4_9MICO</name>
<dbReference type="AlphaFoldDB" id="A0A543HZP4"/>
<proteinExistence type="predicted"/>
<gene>
    <name evidence="2" type="ORF">FBY41_0167</name>
</gene>
<dbReference type="RefSeq" id="WP_141841540.1">
    <property type="nucleotide sequence ID" value="NZ_VFPM01000001.1"/>
</dbReference>
<dbReference type="Proteomes" id="UP000316747">
    <property type="component" value="Unassembled WGS sequence"/>
</dbReference>
<dbReference type="OrthoDB" id="166978at2"/>
<keyword evidence="3" id="KW-1185">Reference proteome</keyword>
<protein>
    <submittedName>
        <fullName evidence="2">Uncharacterized protein</fullName>
    </submittedName>
</protein>
<organism evidence="2 3">
    <name type="scientific">Humibacillus xanthopallidus</name>
    <dbReference type="NCBI Taxonomy" id="412689"/>
    <lineage>
        <taxon>Bacteria</taxon>
        <taxon>Bacillati</taxon>
        <taxon>Actinomycetota</taxon>
        <taxon>Actinomycetes</taxon>
        <taxon>Micrococcales</taxon>
        <taxon>Intrasporangiaceae</taxon>
        <taxon>Humibacillus</taxon>
    </lineage>
</organism>
<sequence length="159" mass="15834">MNIKHVIGYGATALVALGIGAASGSGGSGESSATAALATAPTVTVTAPAPEVPQETIAGPTVTQTVEVPGPTKTVTAPPPPPAVAMAGDGTYQVGVDVKPGTYVSKKPESGNCYWARLTGGDSLGSIIDNGNSAGQVVVTIKKSDKFFESSGCSDWTKR</sequence>
<evidence type="ECO:0000313" key="3">
    <source>
        <dbReference type="Proteomes" id="UP000316747"/>
    </source>
</evidence>
<feature type="region of interest" description="Disordered" evidence="1">
    <location>
        <begin position="56"/>
        <end position="84"/>
    </location>
</feature>